<dbReference type="InterPro" id="IPR058594">
    <property type="entry name" value="PB1-like_dom_pln"/>
</dbReference>
<proteinExistence type="predicted"/>
<evidence type="ECO:0000313" key="2">
    <source>
        <dbReference type="EMBL" id="KAI5417998.1"/>
    </source>
</evidence>
<sequence length="464" mass="53970">MSQLMLEHLVKWASVLIRREIDTECECVQLRGLNRGCALEDMKMRLMFSIHQVVWILFESGTVWFRGSNHLLKCGNLTVAVPDVKSLLEDVIALFFSQEKHSIPSESWGMLRNKKKQNYDHIIFETFGDHSDWVLESSQIFLIIEEVEALRSDLVSMTTKTISNDIDQLNLDKIEDDAQLNFKENMDKNNDIVVGKMLRLILTRMLLMKKESPILKQPSPIELNLLDTIAVLPYESYKIRFRIHHICYFVDTAAKLYVVELIPEMNWKLDADYVSYLELLELIKKEGYREIKCILYWNPRFSFSCDLQTLNCDDDMLQLIKDADRCEVTNLYFEHIISEPDIVDEAEIGHGITSDDDEVHCTNDDAEVDDGEDNETELDWTTIMPTETTKPHDNDFHHDNGEDSDQLQTPFRSEYDEEYERFPSYKVGEGTKFQLGMIFSNKKLVRDAIKGICYGGKKCIPKEE</sequence>
<organism evidence="2 3">
    <name type="scientific">Pisum sativum</name>
    <name type="common">Garden pea</name>
    <name type="synonym">Lathyrus oleraceus</name>
    <dbReference type="NCBI Taxonomy" id="3888"/>
    <lineage>
        <taxon>Eukaryota</taxon>
        <taxon>Viridiplantae</taxon>
        <taxon>Streptophyta</taxon>
        <taxon>Embryophyta</taxon>
        <taxon>Tracheophyta</taxon>
        <taxon>Spermatophyta</taxon>
        <taxon>Magnoliopsida</taxon>
        <taxon>eudicotyledons</taxon>
        <taxon>Gunneridae</taxon>
        <taxon>Pentapetalae</taxon>
        <taxon>rosids</taxon>
        <taxon>fabids</taxon>
        <taxon>Fabales</taxon>
        <taxon>Fabaceae</taxon>
        <taxon>Papilionoideae</taxon>
        <taxon>50 kb inversion clade</taxon>
        <taxon>NPAAA clade</taxon>
        <taxon>Hologalegina</taxon>
        <taxon>IRL clade</taxon>
        <taxon>Fabeae</taxon>
        <taxon>Lathyrus</taxon>
    </lineage>
</organism>
<keyword evidence="3" id="KW-1185">Reference proteome</keyword>
<evidence type="ECO:0000313" key="3">
    <source>
        <dbReference type="Proteomes" id="UP001058974"/>
    </source>
</evidence>
<protein>
    <recommendedName>
        <fullName evidence="1">PB1-like domain-containing protein</fullName>
    </recommendedName>
</protein>
<gene>
    <name evidence="2" type="ORF">KIW84_042580</name>
</gene>
<accession>A0A9D5AQP8</accession>
<name>A0A9D5AQP8_PEA</name>
<reference evidence="2 3" key="1">
    <citation type="journal article" date="2022" name="Nat. Genet.">
        <title>Improved pea reference genome and pan-genome highlight genomic features and evolutionary characteristics.</title>
        <authorList>
            <person name="Yang T."/>
            <person name="Liu R."/>
            <person name="Luo Y."/>
            <person name="Hu S."/>
            <person name="Wang D."/>
            <person name="Wang C."/>
            <person name="Pandey M.K."/>
            <person name="Ge S."/>
            <person name="Xu Q."/>
            <person name="Li N."/>
            <person name="Li G."/>
            <person name="Huang Y."/>
            <person name="Saxena R.K."/>
            <person name="Ji Y."/>
            <person name="Li M."/>
            <person name="Yan X."/>
            <person name="He Y."/>
            <person name="Liu Y."/>
            <person name="Wang X."/>
            <person name="Xiang C."/>
            <person name="Varshney R.K."/>
            <person name="Ding H."/>
            <person name="Gao S."/>
            <person name="Zong X."/>
        </authorList>
    </citation>
    <scope>NUCLEOTIDE SEQUENCE [LARGE SCALE GENOMIC DNA]</scope>
    <source>
        <strain evidence="2 3">cv. Zhongwan 6</strain>
    </source>
</reference>
<dbReference type="Proteomes" id="UP001058974">
    <property type="component" value="Chromosome 4"/>
</dbReference>
<dbReference type="Gramene" id="Psat04G0258000-T1">
    <property type="protein sequence ID" value="KAI5417998.1"/>
    <property type="gene ID" value="KIW84_042580"/>
</dbReference>
<dbReference type="AlphaFoldDB" id="A0A9D5AQP8"/>
<feature type="domain" description="PB1-like" evidence="1">
    <location>
        <begin position="238"/>
        <end position="335"/>
    </location>
</feature>
<comment type="caution">
    <text evidence="2">The sequence shown here is derived from an EMBL/GenBank/DDBJ whole genome shotgun (WGS) entry which is preliminary data.</text>
</comment>
<dbReference type="EMBL" id="JAMSHJ010000004">
    <property type="protein sequence ID" value="KAI5417998.1"/>
    <property type="molecule type" value="Genomic_DNA"/>
</dbReference>
<dbReference type="Pfam" id="PF26130">
    <property type="entry name" value="PB1-like"/>
    <property type="match status" value="1"/>
</dbReference>
<evidence type="ECO:0000259" key="1">
    <source>
        <dbReference type="Pfam" id="PF26130"/>
    </source>
</evidence>